<feature type="transmembrane region" description="Helical" evidence="10">
    <location>
        <begin position="270"/>
        <end position="291"/>
    </location>
</feature>
<keyword evidence="7" id="KW-0406">Ion transport</keyword>
<dbReference type="Pfam" id="PF00999">
    <property type="entry name" value="Na_H_Exchanger"/>
    <property type="match status" value="1"/>
</dbReference>
<dbReference type="GO" id="GO:0015297">
    <property type="term" value="F:antiporter activity"/>
    <property type="evidence" value="ECO:0007669"/>
    <property type="project" value="InterPro"/>
</dbReference>
<feature type="transmembrane region" description="Helical" evidence="10">
    <location>
        <begin position="12"/>
        <end position="35"/>
    </location>
</feature>
<organism evidence="13">
    <name type="scientific">Sesamum angustifolium</name>
    <dbReference type="NCBI Taxonomy" id="2727405"/>
    <lineage>
        <taxon>Eukaryota</taxon>
        <taxon>Viridiplantae</taxon>
        <taxon>Streptophyta</taxon>
        <taxon>Embryophyta</taxon>
        <taxon>Tracheophyta</taxon>
        <taxon>Spermatophyta</taxon>
        <taxon>Magnoliopsida</taxon>
        <taxon>eudicotyledons</taxon>
        <taxon>Gunneridae</taxon>
        <taxon>Pentapetalae</taxon>
        <taxon>asterids</taxon>
        <taxon>lamiids</taxon>
        <taxon>Lamiales</taxon>
        <taxon>Pedaliaceae</taxon>
        <taxon>Sesamum</taxon>
    </lineage>
</organism>
<evidence type="ECO:0000256" key="5">
    <source>
        <dbReference type="ARBA" id="ARBA00022958"/>
    </source>
</evidence>
<feature type="transmembrane region" description="Helical" evidence="10">
    <location>
        <begin position="55"/>
        <end position="72"/>
    </location>
</feature>
<dbReference type="InterPro" id="IPR057290">
    <property type="entry name" value="CHX17_C"/>
</dbReference>
<protein>
    <submittedName>
        <fullName evidence="13">Cation/H(+) antiporter 14</fullName>
    </submittedName>
</protein>
<keyword evidence="8 10" id="KW-0472">Membrane</keyword>
<evidence type="ECO:0000256" key="1">
    <source>
        <dbReference type="ARBA" id="ARBA00004141"/>
    </source>
</evidence>
<comment type="similarity">
    <text evidence="9">Belongs to the monovalent cation:proton antiporter 2 (CPA2) transporter (TC 2.A.37) family. CHX (TC 2.A.37.4) subfamily.</text>
</comment>
<feature type="transmembrane region" description="Helical" evidence="10">
    <location>
        <begin position="152"/>
        <end position="174"/>
    </location>
</feature>
<keyword evidence="3" id="KW-0633">Potassium transport</keyword>
<feature type="transmembrane region" description="Helical" evidence="10">
    <location>
        <begin position="186"/>
        <end position="205"/>
    </location>
</feature>
<dbReference type="EMBL" id="JACGWK010000002">
    <property type="protein sequence ID" value="KAL0370800.1"/>
    <property type="molecule type" value="Genomic_DNA"/>
</dbReference>
<evidence type="ECO:0000256" key="9">
    <source>
        <dbReference type="ARBA" id="ARBA00038341"/>
    </source>
</evidence>
<reference evidence="13" key="2">
    <citation type="journal article" date="2024" name="Plant">
        <title>Genomic evolution and insights into agronomic trait innovations of Sesamum species.</title>
        <authorList>
            <person name="Miao H."/>
            <person name="Wang L."/>
            <person name="Qu L."/>
            <person name="Liu H."/>
            <person name="Sun Y."/>
            <person name="Le M."/>
            <person name="Wang Q."/>
            <person name="Wei S."/>
            <person name="Zheng Y."/>
            <person name="Lin W."/>
            <person name="Duan Y."/>
            <person name="Cao H."/>
            <person name="Xiong S."/>
            <person name="Wang X."/>
            <person name="Wei L."/>
            <person name="Li C."/>
            <person name="Ma Q."/>
            <person name="Ju M."/>
            <person name="Zhao R."/>
            <person name="Li G."/>
            <person name="Mu C."/>
            <person name="Tian Q."/>
            <person name="Mei H."/>
            <person name="Zhang T."/>
            <person name="Gao T."/>
            <person name="Zhang H."/>
        </authorList>
    </citation>
    <scope>NUCLEOTIDE SEQUENCE</scope>
    <source>
        <strain evidence="13">G01</strain>
    </source>
</reference>
<comment type="caution">
    <text evidence="13">The sequence shown here is derived from an EMBL/GenBank/DDBJ whole genome shotgun (WGS) entry which is preliminary data.</text>
</comment>
<dbReference type="InterPro" id="IPR050794">
    <property type="entry name" value="CPA2_transporter"/>
</dbReference>
<comment type="subcellular location">
    <subcellularLocation>
        <location evidence="1">Membrane</location>
        <topology evidence="1">Multi-pass membrane protein</topology>
    </subcellularLocation>
</comment>
<dbReference type="Gene3D" id="1.20.1530.20">
    <property type="match status" value="1"/>
</dbReference>
<evidence type="ECO:0000313" key="13">
    <source>
        <dbReference type="EMBL" id="KAL0370800.1"/>
    </source>
</evidence>
<accession>A0AAW2QSM9</accession>
<dbReference type="GO" id="GO:0006885">
    <property type="term" value="P:regulation of pH"/>
    <property type="evidence" value="ECO:0007669"/>
    <property type="project" value="TreeGrafter"/>
</dbReference>
<keyword evidence="4 10" id="KW-0812">Transmembrane</keyword>
<keyword evidence="6 10" id="KW-1133">Transmembrane helix</keyword>
<evidence type="ECO:0000256" key="3">
    <source>
        <dbReference type="ARBA" id="ARBA00022538"/>
    </source>
</evidence>
<dbReference type="GO" id="GO:1902600">
    <property type="term" value="P:proton transmembrane transport"/>
    <property type="evidence" value="ECO:0007669"/>
    <property type="project" value="InterPro"/>
</dbReference>
<feature type="transmembrane region" description="Helical" evidence="10">
    <location>
        <begin position="226"/>
        <end position="250"/>
    </location>
</feature>
<evidence type="ECO:0000259" key="12">
    <source>
        <dbReference type="Pfam" id="PF23259"/>
    </source>
</evidence>
<feature type="transmembrane region" description="Helical" evidence="10">
    <location>
        <begin position="335"/>
        <end position="354"/>
    </location>
</feature>
<evidence type="ECO:0000256" key="4">
    <source>
        <dbReference type="ARBA" id="ARBA00022692"/>
    </source>
</evidence>
<evidence type="ECO:0000256" key="10">
    <source>
        <dbReference type="SAM" id="Phobius"/>
    </source>
</evidence>
<dbReference type="Pfam" id="PF23259">
    <property type="entry name" value="CHX17_C"/>
    <property type="match status" value="1"/>
</dbReference>
<dbReference type="InterPro" id="IPR006153">
    <property type="entry name" value="Cation/H_exchanger_TM"/>
</dbReference>
<feature type="domain" description="Cation/H(+) antiporter C-terminal" evidence="12">
    <location>
        <begin position="526"/>
        <end position="668"/>
    </location>
</feature>
<name>A0AAW2QSM9_9LAMI</name>
<dbReference type="InterPro" id="IPR038770">
    <property type="entry name" value="Na+/solute_symporter_sf"/>
</dbReference>
<sequence>MFPQCYNLNLKAIFFILISDFGDQAGVILGSSFLGSNEAFSKMVFPISSFYVVDTFAYFGVMLFLFIIGVKTDMSLVRKTGKKAVAIGICSFSIPLILNIMLSQFLMVSTPMEPILHRSIVWIASFQALSSFHVIVCLLADLNIRNSELGRLAISSSLISGLCSCIWTFILFIGKLGVTTKNQQHYSLLAFSATSIMVLFSLFIFRPLILWMTRRTSNAKSLKESYVCAIFIILLGSAIFGELFGIHFLFGPMILGLVIPDGPPLGSALVNKLECFVSSIILPIYFVVSGAKLDFSAISLRNFAIIVLLAFFALLWKIVAVMLPSIYCKMTLIDALYLGLIMGNQGIMEVLLLGKAQALQLIDKQSYSIMVLSIVMFTGILAPIVKFSYKPLERYTGRSAPVLMGHHPSMRDPFTSQESEPIINALKLFEREKKGHATVYPFTAISSYAEMHDSVCSLAAEKKVSLVIVLFHRHPHIHVTKGESTAIRVVNHNIIKKSPCSVGILVDCGAMNYSVPILSRVCVYRIGVFFLGGPDDREALAYARRMAQHPNVRLTLVHIMDADIDTAYSSDMEQDLHIVNEYRDIDMMNERCLYREELVKDSLGVASVIRRMTSYFDLILVGRQHDNDSPLLAGISDWNEFPELGCLGDMIVSSDSTRKVSVLVVQQALSSESKMGNPEFIRESSYVLPNMQYNDGGIKVVTDMPNKV</sequence>
<proteinExistence type="inferred from homology"/>
<evidence type="ECO:0000256" key="2">
    <source>
        <dbReference type="ARBA" id="ARBA00022448"/>
    </source>
</evidence>
<feature type="transmembrane region" description="Helical" evidence="10">
    <location>
        <begin position="366"/>
        <end position="385"/>
    </location>
</feature>
<feature type="transmembrane region" description="Helical" evidence="10">
    <location>
        <begin position="303"/>
        <end position="323"/>
    </location>
</feature>
<evidence type="ECO:0000259" key="11">
    <source>
        <dbReference type="Pfam" id="PF00999"/>
    </source>
</evidence>
<dbReference type="PANTHER" id="PTHR32468:SF66">
    <property type="entry name" value="CATION_H+ EXCHANGER DOMAIN-CONTAINING PROTEIN"/>
    <property type="match status" value="1"/>
</dbReference>
<dbReference type="Gene3D" id="3.40.50.12370">
    <property type="match status" value="1"/>
</dbReference>
<dbReference type="PANTHER" id="PTHR32468">
    <property type="entry name" value="CATION/H + ANTIPORTER"/>
    <property type="match status" value="1"/>
</dbReference>
<dbReference type="AlphaFoldDB" id="A0AAW2QSM9"/>
<feature type="domain" description="Cation/H+ exchanger transmembrane" evidence="11">
    <location>
        <begin position="25"/>
        <end position="385"/>
    </location>
</feature>
<dbReference type="GO" id="GO:0012505">
    <property type="term" value="C:endomembrane system"/>
    <property type="evidence" value="ECO:0007669"/>
    <property type="project" value="TreeGrafter"/>
</dbReference>
<evidence type="ECO:0000256" key="8">
    <source>
        <dbReference type="ARBA" id="ARBA00023136"/>
    </source>
</evidence>
<feature type="transmembrane region" description="Helical" evidence="10">
    <location>
        <begin position="119"/>
        <end position="140"/>
    </location>
</feature>
<evidence type="ECO:0000256" key="7">
    <source>
        <dbReference type="ARBA" id="ARBA00023065"/>
    </source>
</evidence>
<dbReference type="GO" id="GO:0016020">
    <property type="term" value="C:membrane"/>
    <property type="evidence" value="ECO:0007669"/>
    <property type="project" value="UniProtKB-SubCell"/>
</dbReference>
<evidence type="ECO:0000256" key="6">
    <source>
        <dbReference type="ARBA" id="ARBA00022989"/>
    </source>
</evidence>
<reference evidence="13" key="1">
    <citation type="submission" date="2020-06" db="EMBL/GenBank/DDBJ databases">
        <authorList>
            <person name="Li T."/>
            <person name="Hu X."/>
            <person name="Zhang T."/>
            <person name="Song X."/>
            <person name="Zhang H."/>
            <person name="Dai N."/>
            <person name="Sheng W."/>
            <person name="Hou X."/>
            <person name="Wei L."/>
        </authorList>
    </citation>
    <scope>NUCLEOTIDE SEQUENCE</scope>
    <source>
        <strain evidence="13">G01</strain>
        <tissue evidence="13">Leaf</tissue>
    </source>
</reference>
<dbReference type="GO" id="GO:0006813">
    <property type="term" value="P:potassium ion transport"/>
    <property type="evidence" value="ECO:0007669"/>
    <property type="project" value="UniProtKB-KW"/>
</dbReference>
<keyword evidence="2" id="KW-0813">Transport</keyword>
<feature type="transmembrane region" description="Helical" evidence="10">
    <location>
        <begin position="84"/>
        <end position="107"/>
    </location>
</feature>
<gene>
    <name evidence="13" type="ORF">Sangu_0398100</name>
</gene>
<keyword evidence="5" id="KW-0630">Potassium</keyword>